<name>A0A1Y6DCW0_9GAMM</name>
<proteinExistence type="predicted"/>
<feature type="domain" description="ABC-three component systems C-terminal" evidence="1">
    <location>
        <begin position="175"/>
        <end position="310"/>
    </location>
</feature>
<evidence type="ECO:0000313" key="3">
    <source>
        <dbReference type="Proteomes" id="UP000192923"/>
    </source>
</evidence>
<protein>
    <recommendedName>
        <fullName evidence="1">ABC-three component systems C-terminal domain-containing protein</fullName>
    </recommendedName>
</protein>
<dbReference type="Proteomes" id="UP000192923">
    <property type="component" value="Unassembled WGS sequence"/>
</dbReference>
<evidence type="ECO:0000313" key="2">
    <source>
        <dbReference type="EMBL" id="SMF97884.1"/>
    </source>
</evidence>
<dbReference type="EMBL" id="FXAM01000006">
    <property type="protein sequence ID" value="SMF97884.1"/>
    <property type="molecule type" value="Genomic_DNA"/>
</dbReference>
<dbReference type="AlphaFoldDB" id="A0A1Y6DCW0"/>
<dbReference type="RefSeq" id="WP_085216887.1">
    <property type="nucleotide sequence ID" value="NZ_FXAM01000006.1"/>
</dbReference>
<evidence type="ECO:0000259" key="1">
    <source>
        <dbReference type="Pfam" id="PF20275"/>
    </source>
</evidence>
<gene>
    <name evidence="2" type="ORF">SAMN02949497_4867</name>
</gene>
<dbReference type="InterPro" id="IPR046919">
    <property type="entry name" value="ABC-3C_CTD10"/>
</dbReference>
<accession>A0A1Y6DCW0</accession>
<reference evidence="2 3" key="1">
    <citation type="submission" date="2016-12" db="EMBL/GenBank/DDBJ databases">
        <authorList>
            <person name="Song W.-J."/>
            <person name="Kurnit D.M."/>
        </authorList>
    </citation>
    <scope>NUCLEOTIDE SEQUENCE [LARGE SCALE GENOMIC DNA]</scope>
    <source>
        <strain evidence="2 3">175</strain>
    </source>
</reference>
<keyword evidence="3" id="KW-1185">Reference proteome</keyword>
<sequence length="318" mass="35427">MANNNNNYWYRILFKVKVYEASGDSFQRLVNDLCQHSWVGFQAISPWGNWGDGGNDGWVQDDQHYLQVYAPKPTTELNAVDAAKKSVKDFHKLLNKWSAIKKYSFVLNDRFVGIPAPVAHAMEEIKTTHNLAQARPIGSADLESMFMGLPEDLRQIIVGGIPSCSLSTVDASAVGELLSNLADNITPLPPLLINPNAPDFDEKIAFNGLTSPVSEYLRVSSYQASLVDDFLSRRDPGLQQAVSEEISGLYATSKEEIPDTDPDAANIRYAWMLDRLIPEAGRQHPHSWKAYREAAQIVLAKFFETCDAYEYPDSNPAA</sequence>
<dbReference type="STRING" id="1760988.SAMN02949497_4867"/>
<dbReference type="OrthoDB" id="596297at2"/>
<dbReference type="Pfam" id="PF20275">
    <property type="entry name" value="CTD10"/>
    <property type="match status" value="1"/>
</dbReference>
<organism evidence="2 3">
    <name type="scientific">Methylomagnum ishizawai</name>
    <dbReference type="NCBI Taxonomy" id="1760988"/>
    <lineage>
        <taxon>Bacteria</taxon>
        <taxon>Pseudomonadati</taxon>
        <taxon>Pseudomonadota</taxon>
        <taxon>Gammaproteobacteria</taxon>
        <taxon>Methylococcales</taxon>
        <taxon>Methylococcaceae</taxon>
        <taxon>Methylomagnum</taxon>
    </lineage>
</organism>